<proteinExistence type="predicted"/>
<sequence length="97" mass="10500">MGYCFRTVLSDQVVSPELAAQPNPTFPFSSTSALNRSLSGTNLLTHVCGHFRAYATVDENPINNFSSGRLEPSNEVMNTIVHLPAEHPSIGLLSGRI</sequence>
<evidence type="ECO:0000313" key="2">
    <source>
        <dbReference type="Proteomes" id="UP000024635"/>
    </source>
</evidence>
<name>A0A016V0B0_9BILA</name>
<gene>
    <name evidence="1" type="primary">Acey_s0020.g120</name>
    <name evidence="1" type="ORF">Y032_0020g120</name>
</gene>
<protein>
    <submittedName>
        <fullName evidence="1">Uncharacterized protein</fullName>
    </submittedName>
</protein>
<evidence type="ECO:0000313" key="1">
    <source>
        <dbReference type="EMBL" id="EYC20885.1"/>
    </source>
</evidence>
<comment type="caution">
    <text evidence="1">The sequence shown here is derived from an EMBL/GenBank/DDBJ whole genome shotgun (WGS) entry which is preliminary data.</text>
</comment>
<keyword evidence="2" id="KW-1185">Reference proteome</keyword>
<organism evidence="1 2">
    <name type="scientific">Ancylostoma ceylanicum</name>
    <dbReference type="NCBI Taxonomy" id="53326"/>
    <lineage>
        <taxon>Eukaryota</taxon>
        <taxon>Metazoa</taxon>
        <taxon>Ecdysozoa</taxon>
        <taxon>Nematoda</taxon>
        <taxon>Chromadorea</taxon>
        <taxon>Rhabditida</taxon>
        <taxon>Rhabditina</taxon>
        <taxon>Rhabditomorpha</taxon>
        <taxon>Strongyloidea</taxon>
        <taxon>Ancylostomatidae</taxon>
        <taxon>Ancylostomatinae</taxon>
        <taxon>Ancylostoma</taxon>
    </lineage>
</organism>
<dbReference type="Proteomes" id="UP000024635">
    <property type="component" value="Unassembled WGS sequence"/>
</dbReference>
<dbReference type="AlphaFoldDB" id="A0A016V0B0"/>
<accession>A0A016V0B0</accession>
<reference evidence="2" key="1">
    <citation type="journal article" date="2015" name="Nat. Genet.">
        <title>The genome and transcriptome of the zoonotic hookworm Ancylostoma ceylanicum identify infection-specific gene families.</title>
        <authorList>
            <person name="Schwarz E.M."/>
            <person name="Hu Y."/>
            <person name="Antoshechkin I."/>
            <person name="Miller M.M."/>
            <person name="Sternberg P.W."/>
            <person name="Aroian R.V."/>
        </authorList>
    </citation>
    <scope>NUCLEOTIDE SEQUENCE</scope>
    <source>
        <strain evidence="2">HY135</strain>
    </source>
</reference>
<dbReference type="EMBL" id="JARK01001356">
    <property type="protein sequence ID" value="EYC20885.1"/>
    <property type="molecule type" value="Genomic_DNA"/>
</dbReference>